<dbReference type="Pfam" id="PF23234">
    <property type="entry name" value="WHD_4th_Lhr"/>
    <property type="match status" value="1"/>
</dbReference>
<evidence type="ECO:0000313" key="13">
    <source>
        <dbReference type="Proteomes" id="UP000310636"/>
    </source>
</evidence>
<evidence type="ECO:0000256" key="6">
    <source>
        <dbReference type="ARBA" id="ARBA00023125"/>
    </source>
</evidence>
<dbReference type="InterPro" id="IPR014001">
    <property type="entry name" value="Helicase_ATP-bd"/>
</dbReference>
<keyword evidence="5" id="KW-0067">ATP-binding</keyword>
<feature type="domain" description="Helicase ATP-binding" evidence="10">
    <location>
        <begin position="34"/>
        <end position="231"/>
    </location>
</feature>
<keyword evidence="7" id="KW-0234">DNA repair</keyword>
<sequence length="1490" mass="166004">MSRSTGALAGFHPVLGAWFADAFGEPTDVQVRAWREIEAGKHALIAAPTGSGKTLAALLPCLNRIVAAAGERQKEKRVKGVRVLYITPLKALNNDIHHHVLGFVDELAEAAARLGEPWPGIRSAVRTGDTTSSQRASMLRNPPDVLVTTPESLYLLLSSEKGLAMLRTVEQVVVDEIHELAADKRGAHLSLSLERLEEWAARPLQRIGVSATQKPLERVARFLGGWEERPEEGDASAAEAGASRAGEAGPAGSEGGHPLGFRPREVAIVESAMEKKLELLVTMPDQSQPVQSREGVWLPLLNRLMTLMDGARSVLLFVNSRRLCERLCLRLNDHVGYEMARSHHGSMSRERRLEVEKLMKEGELRCLVATSSLELGIDVGFVDLVIQLDSPLEAARGIQRIGRAGHAVGQASRGAIVARQRGTLPEIAVLSRLIKERDIEEIRLPRTPLDVLSQQLVGMVVQAERPLRDAHRLICRCEVYRSFSYERLEEVVQVLSGLYPFARPLLDWDPKTGVIARRSNSAMASVTGVGTIPSSGNYPVHHLDSRVHLGELDEEFIQESRVGDVFQLGTSSWMIREIKQDRVYVSEAGNRFSEVPFWRAESGGRSYEVGRKIGAFVKELADRIGPADEKVYGWLADEYSLDGESAEALVGLIESQRSFCALPTDRTIVIEYYRDVMNQTHVILHNFFGRRVNRAWLLAIERQLEQLLPYRLYGNAKDNGIEFVLPEWDSSWIQAIRQVSPEHLEKLLTEAIVGSPLLGMAFRRIAETSLLLSRSFTRTPLWQKRLRGEELLRAAMPYAERFPHLREAMRECLFDYLDTENLKGVLEAIRSGEIDIVVKETPHPSTFASQFLADYVNMKVYEGDGLDDGIKLQLLNVSKELAGQLFGEEKLSEAIPASVVEAERRRIEETDAVSDADSLYRALKQGGDRTADELVRKAGSGAALVWLEELERRGKVREVDLTGDGDLRWICADEAALYEAFPDSAEARTFVLNRYAEQVLSFTELQLCERYPGLGLKQAEAAVEDMLARGVVERAPHAAYAEEKLWTSSKLAARMVRLSIGEARREAHAFEAESWCAQIAELQSLGTESRKEGAPGLLQVLEKLQGLFAPLPHWESMLLPARMVRYRKEELDQLCSSGEIVWIGKKEEGDKEGKIAFFLVDSTELYAPFLGSENQSTRYPALLERLKRGGASFLTRLAREENKLPSELLDELLELVWEGRVSNDQFAPMRLAALPAKTRKTAAARAGSGFGRWYWTGGLAERAERSEESGVAADRAGRDRREASAVHWAHHLLGSYGLINKELVARASPFDWDSFYPVMKRLEEWGAVTRGVFIRGDASLQFTTKELAEAVRRLESKEAEGGEPFTVVAAADPANPYGLLLEWPVAARGASYSRKPGNFLLLRGGRWDYWLENNGRRVYALHPEAAAAETIESEAAKLKAALLAILRQHGLVKLVIDAWDGEEASRSDIGQHFLRIGAELDRKSVVFWAN</sequence>
<dbReference type="EMBL" id="SSOB01000068">
    <property type="protein sequence ID" value="THF72871.1"/>
    <property type="molecule type" value="Genomic_DNA"/>
</dbReference>
<dbReference type="GO" id="GO:0016887">
    <property type="term" value="F:ATP hydrolysis activity"/>
    <property type="evidence" value="ECO:0007669"/>
    <property type="project" value="TreeGrafter"/>
</dbReference>
<dbReference type="GO" id="GO:0003677">
    <property type="term" value="F:DNA binding"/>
    <property type="evidence" value="ECO:0007669"/>
    <property type="project" value="UniProtKB-KW"/>
</dbReference>
<keyword evidence="3" id="KW-0378">Hydrolase</keyword>
<keyword evidence="2" id="KW-0227">DNA damage</keyword>
<dbReference type="Pfam" id="PF00271">
    <property type="entry name" value="Helicase_C"/>
    <property type="match status" value="1"/>
</dbReference>
<dbReference type="PANTHER" id="PTHR47962">
    <property type="entry name" value="ATP-DEPENDENT HELICASE LHR-RELATED-RELATED"/>
    <property type="match status" value="1"/>
</dbReference>
<dbReference type="SMART" id="SM00490">
    <property type="entry name" value="HELICc"/>
    <property type="match status" value="1"/>
</dbReference>
<dbReference type="GO" id="GO:0005524">
    <property type="term" value="F:ATP binding"/>
    <property type="evidence" value="ECO:0007669"/>
    <property type="project" value="UniProtKB-KW"/>
</dbReference>
<evidence type="ECO:0000256" key="2">
    <source>
        <dbReference type="ARBA" id="ARBA00022763"/>
    </source>
</evidence>
<gene>
    <name evidence="12" type="ORF">E6C55_31525</name>
</gene>
<dbReference type="Pfam" id="PF00270">
    <property type="entry name" value="DEAD"/>
    <property type="match status" value="1"/>
</dbReference>
<dbReference type="Pfam" id="PF23235">
    <property type="entry name" value="WHD_3rd_Lhr"/>
    <property type="match status" value="1"/>
</dbReference>
<organism evidence="12 13">
    <name type="scientific">Cohnella fermenti</name>
    <dbReference type="NCBI Taxonomy" id="2565925"/>
    <lineage>
        <taxon>Bacteria</taxon>
        <taxon>Bacillati</taxon>
        <taxon>Bacillota</taxon>
        <taxon>Bacilli</taxon>
        <taxon>Bacillales</taxon>
        <taxon>Paenibacillaceae</taxon>
        <taxon>Cohnella</taxon>
    </lineage>
</organism>
<dbReference type="SMART" id="SM00487">
    <property type="entry name" value="DEXDc"/>
    <property type="match status" value="1"/>
</dbReference>
<dbReference type="Pfam" id="PF19306">
    <property type="entry name" value="WHD_Lhr"/>
    <property type="match status" value="1"/>
</dbReference>
<evidence type="ECO:0000256" key="3">
    <source>
        <dbReference type="ARBA" id="ARBA00022801"/>
    </source>
</evidence>
<keyword evidence="6" id="KW-0238">DNA-binding</keyword>
<dbReference type="Pfam" id="PF08494">
    <property type="entry name" value="DEAD_assoc"/>
    <property type="match status" value="1"/>
</dbReference>
<evidence type="ECO:0000313" key="12">
    <source>
        <dbReference type="EMBL" id="THF72871.1"/>
    </source>
</evidence>
<keyword evidence="13" id="KW-1185">Reference proteome</keyword>
<name>A0A4S4BHE4_9BACL</name>
<dbReference type="InterPro" id="IPR052511">
    <property type="entry name" value="ATP-dep_Helicase"/>
</dbReference>
<dbReference type="Proteomes" id="UP000310636">
    <property type="component" value="Unassembled WGS sequence"/>
</dbReference>
<evidence type="ECO:0000256" key="1">
    <source>
        <dbReference type="ARBA" id="ARBA00022741"/>
    </source>
</evidence>
<accession>A0A4S4BHE4</accession>
<feature type="domain" description="Helicase C-terminal" evidence="11">
    <location>
        <begin position="300"/>
        <end position="450"/>
    </location>
</feature>
<dbReference type="OrthoDB" id="9774462at2"/>
<evidence type="ECO:0000256" key="7">
    <source>
        <dbReference type="ARBA" id="ARBA00023204"/>
    </source>
</evidence>
<dbReference type="InterPro" id="IPR001650">
    <property type="entry name" value="Helicase_C-like"/>
</dbReference>
<proteinExistence type="predicted"/>
<dbReference type="RefSeq" id="WP_136373820.1">
    <property type="nucleotide sequence ID" value="NZ_SSOB01000068.1"/>
</dbReference>
<evidence type="ECO:0000259" key="10">
    <source>
        <dbReference type="PROSITE" id="PS51192"/>
    </source>
</evidence>
<dbReference type="InterPro" id="IPR045628">
    <property type="entry name" value="Lhr_WH_dom"/>
</dbReference>
<dbReference type="Gene3D" id="3.40.50.300">
    <property type="entry name" value="P-loop containing nucleotide triphosphate hydrolases"/>
    <property type="match status" value="2"/>
</dbReference>
<dbReference type="GO" id="GO:0004386">
    <property type="term" value="F:helicase activity"/>
    <property type="evidence" value="ECO:0007669"/>
    <property type="project" value="UniProtKB-KW"/>
</dbReference>
<dbReference type="InterPro" id="IPR027417">
    <property type="entry name" value="P-loop_NTPase"/>
</dbReference>
<evidence type="ECO:0000256" key="8">
    <source>
        <dbReference type="ARBA" id="ARBA00023235"/>
    </source>
</evidence>
<feature type="region of interest" description="Disordered" evidence="9">
    <location>
        <begin position="229"/>
        <end position="260"/>
    </location>
</feature>
<dbReference type="PROSITE" id="PS51194">
    <property type="entry name" value="HELICASE_CTER"/>
    <property type="match status" value="1"/>
</dbReference>
<reference evidence="12 13" key="1">
    <citation type="submission" date="2019-04" db="EMBL/GenBank/DDBJ databases">
        <title>Cohnella sp. nov. isolated from preserved vegetables.</title>
        <authorList>
            <person name="Lin S.-Y."/>
            <person name="Hung M.-H."/>
            <person name="Young C.-C."/>
        </authorList>
    </citation>
    <scope>NUCLEOTIDE SEQUENCE [LARGE SCALE GENOMIC DNA]</scope>
    <source>
        <strain evidence="12 13">CC-MHH1044</strain>
    </source>
</reference>
<dbReference type="SUPFAM" id="SSF52540">
    <property type="entry name" value="P-loop containing nucleoside triphosphate hydrolases"/>
    <property type="match status" value="1"/>
</dbReference>
<dbReference type="InterPro" id="IPR055368">
    <property type="entry name" value="WH3_Lhr"/>
</dbReference>
<comment type="caution">
    <text evidence="12">The sequence shown here is derived from an EMBL/GenBank/DDBJ whole genome shotgun (WGS) entry which is preliminary data.</text>
</comment>
<dbReference type="InterPro" id="IPR013701">
    <property type="entry name" value="Lhr-like_DEAD/DEAH_assoc"/>
</dbReference>
<keyword evidence="4 12" id="KW-0347">Helicase</keyword>
<dbReference type="CDD" id="cd17922">
    <property type="entry name" value="DEXHc_LHR-like"/>
    <property type="match status" value="1"/>
</dbReference>
<dbReference type="InterPro" id="IPR055367">
    <property type="entry name" value="WH4_Lhr"/>
</dbReference>
<protein>
    <submittedName>
        <fullName evidence="12">DEAD/DEAH box helicase</fullName>
    </submittedName>
</protein>
<evidence type="ECO:0000256" key="9">
    <source>
        <dbReference type="SAM" id="MobiDB-lite"/>
    </source>
</evidence>
<feature type="compositionally biased region" description="Low complexity" evidence="9">
    <location>
        <begin position="235"/>
        <end position="251"/>
    </location>
</feature>
<evidence type="ECO:0000256" key="5">
    <source>
        <dbReference type="ARBA" id="ARBA00022840"/>
    </source>
</evidence>
<dbReference type="PROSITE" id="PS51192">
    <property type="entry name" value="HELICASE_ATP_BIND_1"/>
    <property type="match status" value="1"/>
</dbReference>
<keyword evidence="1" id="KW-0547">Nucleotide-binding</keyword>
<evidence type="ECO:0000259" key="11">
    <source>
        <dbReference type="PROSITE" id="PS51194"/>
    </source>
</evidence>
<evidence type="ECO:0000256" key="4">
    <source>
        <dbReference type="ARBA" id="ARBA00022806"/>
    </source>
</evidence>
<dbReference type="PANTHER" id="PTHR47962:SF5">
    <property type="entry name" value="ATP-DEPENDENT HELICASE LHR-RELATED"/>
    <property type="match status" value="1"/>
</dbReference>
<dbReference type="InterPro" id="IPR011545">
    <property type="entry name" value="DEAD/DEAH_box_helicase_dom"/>
</dbReference>
<keyword evidence="8" id="KW-0413">Isomerase</keyword>
<dbReference type="GO" id="GO:0006281">
    <property type="term" value="P:DNA repair"/>
    <property type="evidence" value="ECO:0007669"/>
    <property type="project" value="UniProtKB-KW"/>
</dbReference>